<dbReference type="InterPro" id="IPR045246">
    <property type="entry name" value="Piwi_ago-like"/>
</dbReference>
<dbReference type="SUPFAM" id="SSF101690">
    <property type="entry name" value="PAZ domain"/>
    <property type="match status" value="1"/>
</dbReference>
<dbReference type="Pfam" id="PF16487">
    <property type="entry name" value="ArgoMid"/>
    <property type="match status" value="1"/>
</dbReference>
<evidence type="ECO:0000313" key="3">
    <source>
        <dbReference type="EMBL" id="CAG8466192.1"/>
    </source>
</evidence>
<protein>
    <submittedName>
        <fullName evidence="3">7716_t:CDS:1</fullName>
    </submittedName>
</protein>
<dbReference type="Pfam" id="PF02171">
    <property type="entry name" value="Piwi"/>
    <property type="match status" value="1"/>
</dbReference>
<organism evidence="3 4">
    <name type="scientific">Funneliformis caledonium</name>
    <dbReference type="NCBI Taxonomy" id="1117310"/>
    <lineage>
        <taxon>Eukaryota</taxon>
        <taxon>Fungi</taxon>
        <taxon>Fungi incertae sedis</taxon>
        <taxon>Mucoromycota</taxon>
        <taxon>Glomeromycotina</taxon>
        <taxon>Glomeromycetes</taxon>
        <taxon>Glomerales</taxon>
        <taxon>Glomeraceae</taxon>
        <taxon>Funneliformis</taxon>
    </lineage>
</organism>
<dbReference type="InterPro" id="IPR003165">
    <property type="entry name" value="Piwi"/>
</dbReference>
<evidence type="ECO:0000259" key="1">
    <source>
        <dbReference type="PROSITE" id="PS50821"/>
    </source>
</evidence>
<dbReference type="InterPro" id="IPR032473">
    <property type="entry name" value="Argonaute_Mid_dom"/>
</dbReference>
<evidence type="ECO:0000259" key="2">
    <source>
        <dbReference type="PROSITE" id="PS50822"/>
    </source>
</evidence>
<dbReference type="SUPFAM" id="SSF53098">
    <property type="entry name" value="Ribonuclease H-like"/>
    <property type="match status" value="1"/>
</dbReference>
<keyword evidence="4" id="KW-1185">Reference proteome</keyword>
<dbReference type="Pfam" id="PF02170">
    <property type="entry name" value="PAZ"/>
    <property type="match status" value="1"/>
</dbReference>
<dbReference type="PROSITE" id="PS50822">
    <property type="entry name" value="PIWI"/>
    <property type="match status" value="1"/>
</dbReference>
<dbReference type="Proteomes" id="UP000789570">
    <property type="component" value="Unassembled WGS sequence"/>
</dbReference>
<dbReference type="InterPro" id="IPR032472">
    <property type="entry name" value="ArgoL2"/>
</dbReference>
<dbReference type="InterPro" id="IPR036397">
    <property type="entry name" value="RNaseH_sf"/>
</dbReference>
<dbReference type="InterPro" id="IPR003100">
    <property type="entry name" value="PAZ_dom"/>
</dbReference>
<reference evidence="3" key="1">
    <citation type="submission" date="2021-06" db="EMBL/GenBank/DDBJ databases">
        <authorList>
            <person name="Kallberg Y."/>
            <person name="Tangrot J."/>
            <person name="Rosling A."/>
        </authorList>
    </citation>
    <scope>NUCLEOTIDE SEQUENCE</scope>
    <source>
        <strain evidence="3">UK204</strain>
    </source>
</reference>
<dbReference type="InterPro" id="IPR036085">
    <property type="entry name" value="PAZ_dom_sf"/>
</dbReference>
<dbReference type="PROSITE" id="PS50821">
    <property type="entry name" value="PAZ"/>
    <property type="match status" value="1"/>
</dbReference>
<feature type="domain" description="Piwi" evidence="2">
    <location>
        <begin position="231"/>
        <end position="529"/>
    </location>
</feature>
<dbReference type="CDD" id="cd02846">
    <property type="entry name" value="PAZ_argonaute_like"/>
    <property type="match status" value="1"/>
</dbReference>
<dbReference type="GO" id="GO:0003723">
    <property type="term" value="F:RNA binding"/>
    <property type="evidence" value="ECO:0007669"/>
    <property type="project" value="InterPro"/>
</dbReference>
<proteinExistence type="predicted"/>
<dbReference type="EMBL" id="CAJVPQ010000280">
    <property type="protein sequence ID" value="CAG8466192.1"/>
    <property type="molecule type" value="Genomic_DNA"/>
</dbReference>
<dbReference type="Pfam" id="PF16488">
    <property type="entry name" value="ArgoL2"/>
    <property type="match status" value="1"/>
</dbReference>
<name>A0A9N8VZV0_9GLOM</name>
<dbReference type="Gene3D" id="2.170.260.10">
    <property type="entry name" value="paz domain"/>
    <property type="match status" value="1"/>
</dbReference>
<feature type="domain" description="PAZ" evidence="1">
    <location>
        <begin position="1"/>
        <end position="55"/>
    </location>
</feature>
<evidence type="ECO:0000313" key="4">
    <source>
        <dbReference type="Proteomes" id="UP000789570"/>
    </source>
</evidence>
<dbReference type="OrthoDB" id="10252740at2759"/>
<dbReference type="AlphaFoldDB" id="A0A9N8VZV0"/>
<dbReference type="Gene3D" id="3.40.50.2300">
    <property type="match status" value="1"/>
</dbReference>
<dbReference type="CDD" id="cd04657">
    <property type="entry name" value="Piwi_ago-like"/>
    <property type="match status" value="1"/>
</dbReference>
<dbReference type="PANTHER" id="PTHR22891">
    <property type="entry name" value="EUKARYOTIC TRANSLATION INITIATION FACTOR 2C"/>
    <property type="match status" value="1"/>
</dbReference>
<dbReference type="Gene3D" id="3.30.420.10">
    <property type="entry name" value="Ribonuclease H-like superfamily/Ribonuclease H"/>
    <property type="match status" value="1"/>
</dbReference>
<comment type="caution">
    <text evidence="3">The sequence shown here is derived from an EMBL/GenBank/DDBJ whole genome shotgun (WGS) entry which is preliminary data.</text>
</comment>
<dbReference type="InterPro" id="IPR012337">
    <property type="entry name" value="RNaseH-like_sf"/>
</dbReference>
<dbReference type="SMART" id="SM00950">
    <property type="entry name" value="Piwi"/>
    <property type="match status" value="1"/>
</dbReference>
<sequence>MNFLKYQGEGEGEEKICVVKYFQQQYNLKLRYPFLPCIMTPSGTYFPPEVCDLETGQRVTRKLSERQTAEMIKFTCQAPAIRSEKIQHGMNLLEYDQNKHCRQWGLKVSPKMAVIDARVLPAPRLAYHPSGKESNFAPQLGTWQLGPGKKMLNGATLKSWSIIVFANPHHIKKEIVDGFIRELIKTLGENGMNIVNPKPPILHANPQGNIEITIRQAYTAAGNAAQFKPQLILCVLQGRSTLYDEIKRIEDTVLGVPTQCIMSNKLFKANKQYCGMLGLKINVKLQGNNVSLQREYLPFFLEAPTIVFGADVTHPGFGDNNPSIAAVVASFDALATRYATSIRFQGPRVEIISSLKEMVQELLKVFYKETRKKPERILFYRDGVSEGQFEEVLTFEIDAIRKACTTLEATYRPKITFVVVQKRHHTRFFPTDNNTDKSKNCLPGTVVEKEITHPFEFDFYLQSHPGLQGTSRPTHYHVLIDENKFKSDPLQSLTYNLCYSYARCPRAVSVVPPAYYAHLAAFRARHMLEESTNILFRRWR</sequence>
<accession>A0A9N8VZV0</accession>
<gene>
    <name evidence="3" type="ORF">FCALED_LOCUS1991</name>
</gene>